<dbReference type="CDD" id="cd11874">
    <property type="entry name" value="SH3_CD2AP-like_2"/>
    <property type="match status" value="1"/>
</dbReference>
<dbReference type="AlphaFoldDB" id="A0A067R9V0"/>
<feature type="domain" description="SH3" evidence="4">
    <location>
        <begin position="73"/>
        <end position="132"/>
    </location>
</feature>
<protein>
    <submittedName>
        <fullName evidence="5">CD2-associated protein</fullName>
    </submittedName>
</protein>
<dbReference type="Gene3D" id="2.30.30.40">
    <property type="entry name" value="SH3 Domains"/>
    <property type="match status" value="3"/>
</dbReference>
<keyword evidence="1 2" id="KW-0728">SH3 domain</keyword>
<evidence type="ECO:0000313" key="6">
    <source>
        <dbReference type="Proteomes" id="UP000027135"/>
    </source>
</evidence>
<feature type="region of interest" description="Disordered" evidence="3">
    <location>
        <begin position="248"/>
        <end position="272"/>
    </location>
</feature>
<dbReference type="InterPro" id="IPR050384">
    <property type="entry name" value="Endophilin_SH3RF"/>
</dbReference>
<dbReference type="EMBL" id="KK852794">
    <property type="protein sequence ID" value="KDR16429.1"/>
    <property type="molecule type" value="Genomic_DNA"/>
</dbReference>
<dbReference type="InterPro" id="IPR036028">
    <property type="entry name" value="SH3-like_dom_sf"/>
</dbReference>
<feature type="compositionally biased region" description="Polar residues" evidence="3">
    <location>
        <begin position="155"/>
        <end position="169"/>
    </location>
</feature>
<dbReference type="PRINTS" id="PR00499">
    <property type="entry name" value="P67PHOX"/>
</dbReference>
<dbReference type="CDD" id="cd11873">
    <property type="entry name" value="SH3_CD2AP-like_1"/>
    <property type="match status" value="1"/>
</dbReference>
<dbReference type="FunFam" id="2.30.30.40:FF:000072">
    <property type="entry name" value="Unconventional Myosin IB"/>
    <property type="match status" value="1"/>
</dbReference>
<feature type="domain" description="SH3" evidence="4">
    <location>
        <begin position="1"/>
        <end position="58"/>
    </location>
</feature>
<dbReference type="PROSITE" id="PS50002">
    <property type="entry name" value="SH3"/>
    <property type="match status" value="3"/>
</dbReference>
<evidence type="ECO:0000256" key="3">
    <source>
        <dbReference type="SAM" id="MobiDB-lite"/>
    </source>
</evidence>
<dbReference type="Pfam" id="PF14604">
    <property type="entry name" value="SH3_9"/>
    <property type="match status" value="2"/>
</dbReference>
<evidence type="ECO:0000313" key="5">
    <source>
        <dbReference type="EMBL" id="KDR16429.1"/>
    </source>
</evidence>
<feature type="region of interest" description="Disordered" evidence="3">
    <location>
        <begin position="137"/>
        <end position="185"/>
    </location>
</feature>
<dbReference type="PANTHER" id="PTHR14167">
    <property type="entry name" value="SH3 DOMAIN-CONTAINING"/>
    <property type="match status" value="1"/>
</dbReference>
<evidence type="ECO:0000256" key="2">
    <source>
        <dbReference type="PROSITE-ProRule" id="PRU00192"/>
    </source>
</evidence>
<dbReference type="PANTHER" id="PTHR14167:SF92">
    <property type="entry name" value="CIN85 AND CD2AP RELATED, ISOFORM J"/>
    <property type="match status" value="1"/>
</dbReference>
<name>A0A067R9V0_ZOONE</name>
<feature type="compositionally biased region" description="Basic and acidic residues" evidence="3">
    <location>
        <begin position="249"/>
        <end position="261"/>
    </location>
</feature>
<dbReference type="eggNOG" id="KOG4348">
    <property type="taxonomic scope" value="Eukaryota"/>
</dbReference>
<dbReference type="PRINTS" id="PR00452">
    <property type="entry name" value="SH3DOMAIN"/>
</dbReference>
<dbReference type="SMART" id="SM00326">
    <property type="entry name" value="SH3"/>
    <property type="match status" value="3"/>
</dbReference>
<proteinExistence type="predicted"/>
<gene>
    <name evidence="5" type="ORF">L798_09336</name>
</gene>
<dbReference type="STRING" id="136037.A0A067R9V0"/>
<feature type="domain" description="SH3" evidence="4">
    <location>
        <begin position="188"/>
        <end position="249"/>
    </location>
</feature>
<dbReference type="InParanoid" id="A0A067R9V0"/>
<evidence type="ECO:0000259" key="4">
    <source>
        <dbReference type="PROSITE" id="PS50002"/>
    </source>
</evidence>
<sequence length="310" mass="34326">MVEAVVEFDYVAQESDELNLRKGDVITNIKTQPGGWWEGILNGRRGMFPDNFVKILSETDGTKDSNNVTLRSSSGRRCKVLFSYQPANEDELKLDVDDVIDILAEVEEGWWKGRLGDTVGVFPSNFVTEIVDTRTAGIRKARTSSREEASESDGELSTSVSSPDSSQLLDSIGKPEQDSEAPVLPPKPVKELCRVLFPYEAANEDELTLKEGDLIILLSREVADKGWWRGELRGKVGVFPDNFVEVAPQEEHQHKRPDRPPAKSQTVTTNRARDSITKPVVAVPTAGTTKGDLISQHRLSDTVLKAGKYC</sequence>
<dbReference type="InterPro" id="IPR001452">
    <property type="entry name" value="SH3_domain"/>
</dbReference>
<dbReference type="SUPFAM" id="SSF50044">
    <property type="entry name" value="SH3-domain"/>
    <property type="match status" value="3"/>
</dbReference>
<dbReference type="Pfam" id="PF00018">
    <property type="entry name" value="SH3_1"/>
    <property type="match status" value="1"/>
</dbReference>
<dbReference type="CDD" id="cd11875">
    <property type="entry name" value="SH3_CD2AP-like_3"/>
    <property type="match status" value="1"/>
</dbReference>
<keyword evidence="6" id="KW-1185">Reference proteome</keyword>
<dbReference type="Proteomes" id="UP000027135">
    <property type="component" value="Unassembled WGS sequence"/>
</dbReference>
<evidence type="ECO:0000256" key="1">
    <source>
        <dbReference type="ARBA" id="ARBA00022443"/>
    </source>
</evidence>
<organism evidence="5 6">
    <name type="scientific">Zootermopsis nevadensis</name>
    <name type="common">Dampwood termite</name>
    <dbReference type="NCBI Taxonomy" id="136037"/>
    <lineage>
        <taxon>Eukaryota</taxon>
        <taxon>Metazoa</taxon>
        <taxon>Ecdysozoa</taxon>
        <taxon>Arthropoda</taxon>
        <taxon>Hexapoda</taxon>
        <taxon>Insecta</taxon>
        <taxon>Pterygota</taxon>
        <taxon>Neoptera</taxon>
        <taxon>Polyneoptera</taxon>
        <taxon>Dictyoptera</taxon>
        <taxon>Blattodea</taxon>
        <taxon>Blattoidea</taxon>
        <taxon>Termitoidae</taxon>
        <taxon>Termopsidae</taxon>
        <taxon>Zootermopsis</taxon>
    </lineage>
</organism>
<reference evidence="5 6" key="1">
    <citation type="journal article" date="2014" name="Nat. Commun.">
        <title>Molecular traces of alternative social organization in a termite genome.</title>
        <authorList>
            <person name="Terrapon N."/>
            <person name="Li C."/>
            <person name="Robertson H.M."/>
            <person name="Ji L."/>
            <person name="Meng X."/>
            <person name="Booth W."/>
            <person name="Chen Z."/>
            <person name="Childers C.P."/>
            <person name="Glastad K.M."/>
            <person name="Gokhale K."/>
            <person name="Gowin J."/>
            <person name="Gronenberg W."/>
            <person name="Hermansen R.A."/>
            <person name="Hu H."/>
            <person name="Hunt B.G."/>
            <person name="Huylmans A.K."/>
            <person name="Khalil S.M."/>
            <person name="Mitchell R.D."/>
            <person name="Munoz-Torres M.C."/>
            <person name="Mustard J.A."/>
            <person name="Pan H."/>
            <person name="Reese J.T."/>
            <person name="Scharf M.E."/>
            <person name="Sun F."/>
            <person name="Vogel H."/>
            <person name="Xiao J."/>
            <person name="Yang W."/>
            <person name="Yang Z."/>
            <person name="Yang Z."/>
            <person name="Zhou J."/>
            <person name="Zhu J."/>
            <person name="Brent C.S."/>
            <person name="Elsik C.G."/>
            <person name="Goodisman M.A."/>
            <person name="Liberles D.A."/>
            <person name="Roe R.M."/>
            <person name="Vargo E.L."/>
            <person name="Vilcinskas A."/>
            <person name="Wang J."/>
            <person name="Bornberg-Bauer E."/>
            <person name="Korb J."/>
            <person name="Zhang G."/>
            <person name="Liebig J."/>
        </authorList>
    </citation>
    <scope>NUCLEOTIDE SEQUENCE [LARGE SCALE GENOMIC DNA]</scope>
    <source>
        <tissue evidence="5">Whole organism</tissue>
    </source>
</reference>
<accession>A0A067R9V0</accession>
<dbReference type="OMA" id="WDEALFD"/>
<dbReference type="GO" id="GO:0016192">
    <property type="term" value="P:vesicle-mediated transport"/>
    <property type="evidence" value="ECO:0007669"/>
    <property type="project" value="UniProtKB-ARBA"/>
</dbReference>